<dbReference type="AlphaFoldDB" id="A0AAD7EUN7"/>
<feature type="compositionally biased region" description="Basic residues" evidence="1">
    <location>
        <begin position="153"/>
        <end position="162"/>
    </location>
</feature>
<comment type="caution">
    <text evidence="2">The sequence shown here is derived from an EMBL/GenBank/DDBJ whole genome shotgun (WGS) entry which is preliminary data.</text>
</comment>
<sequence length="294" mass="31265">MQGACMHDPSRAQHLQQPLPIPRATVFASLPAATVSSASLPSARSQLLSGTGSTTRSIAGARNKCNERFPWPAPPSSPLRVPRPFSAPTPPSAPNLGLPRTANATCTTPGVSLCGRPHRPISSPLFTSILSGIVPRSLRTPPHRGPCAARRAAASHRQRQRRLRLPRWHGCGRAADGRHGGDTHPALPLYPPSALRISDKRGWGTPTSLGATNPSGDGRTYAAPGFHFAPRPVQFGSPASAASSGKGTAGMYIGEVPIRTHITYISRFNSFSHSLLHRLHFLLCSLIYGHVSIP</sequence>
<feature type="region of interest" description="Disordered" evidence="1">
    <location>
        <begin position="137"/>
        <end position="162"/>
    </location>
</feature>
<dbReference type="Proteomes" id="UP001218218">
    <property type="component" value="Unassembled WGS sequence"/>
</dbReference>
<protein>
    <submittedName>
        <fullName evidence="2">Uncharacterized protein</fullName>
    </submittedName>
</protein>
<dbReference type="EMBL" id="JARIHO010000013">
    <property type="protein sequence ID" value="KAJ7351244.1"/>
    <property type="molecule type" value="Genomic_DNA"/>
</dbReference>
<reference evidence="2" key="1">
    <citation type="submission" date="2023-03" db="EMBL/GenBank/DDBJ databases">
        <title>Massive genome expansion in bonnet fungi (Mycena s.s.) driven by repeated elements and novel gene families across ecological guilds.</title>
        <authorList>
            <consortium name="Lawrence Berkeley National Laboratory"/>
            <person name="Harder C.B."/>
            <person name="Miyauchi S."/>
            <person name="Viragh M."/>
            <person name="Kuo A."/>
            <person name="Thoen E."/>
            <person name="Andreopoulos B."/>
            <person name="Lu D."/>
            <person name="Skrede I."/>
            <person name="Drula E."/>
            <person name="Henrissat B."/>
            <person name="Morin E."/>
            <person name="Kohler A."/>
            <person name="Barry K."/>
            <person name="LaButti K."/>
            <person name="Morin E."/>
            <person name="Salamov A."/>
            <person name="Lipzen A."/>
            <person name="Mereny Z."/>
            <person name="Hegedus B."/>
            <person name="Baldrian P."/>
            <person name="Stursova M."/>
            <person name="Weitz H."/>
            <person name="Taylor A."/>
            <person name="Grigoriev I.V."/>
            <person name="Nagy L.G."/>
            <person name="Martin F."/>
            <person name="Kauserud H."/>
        </authorList>
    </citation>
    <scope>NUCLEOTIDE SEQUENCE</scope>
    <source>
        <strain evidence="2">CBHHK002</strain>
    </source>
</reference>
<evidence type="ECO:0000256" key="1">
    <source>
        <dbReference type="SAM" id="MobiDB-lite"/>
    </source>
</evidence>
<gene>
    <name evidence="2" type="ORF">DFH08DRAFT_97722</name>
</gene>
<proteinExistence type="predicted"/>
<keyword evidence="3" id="KW-1185">Reference proteome</keyword>
<evidence type="ECO:0000313" key="2">
    <source>
        <dbReference type="EMBL" id="KAJ7351244.1"/>
    </source>
</evidence>
<accession>A0AAD7EUN7</accession>
<feature type="region of interest" description="Disordered" evidence="1">
    <location>
        <begin position="65"/>
        <end position="102"/>
    </location>
</feature>
<evidence type="ECO:0000313" key="3">
    <source>
        <dbReference type="Proteomes" id="UP001218218"/>
    </source>
</evidence>
<name>A0AAD7EUN7_9AGAR</name>
<organism evidence="2 3">
    <name type="scientific">Mycena albidolilacea</name>
    <dbReference type="NCBI Taxonomy" id="1033008"/>
    <lineage>
        <taxon>Eukaryota</taxon>
        <taxon>Fungi</taxon>
        <taxon>Dikarya</taxon>
        <taxon>Basidiomycota</taxon>
        <taxon>Agaricomycotina</taxon>
        <taxon>Agaricomycetes</taxon>
        <taxon>Agaricomycetidae</taxon>
        <taxon>Agaricales</taxon>
        <taxon>Marasmiineae</taxon>
        <taxon>Mycenaceae</taxon>
        <taxon>Mycena</taxon>
    </lineage>
</organism>